<dbReference type="InterPro" id="IPR025064">
    <property type="entry name" value="DUF4005"/>
</dbReference>
<reference evidence="6" key="1">
    <citation type="submission" date="2019-09" db="EMBL/GenBank/DDBJ databases">
        <title>Draft genome information of white flower Hibiscus syriacus.</title>
        <authorList>
            <person name="Kim Y.-M."/>
        </authorList>
    </citation>
    <scope>NUCLEOTIDE SEQUENCE [LARGE SCALE GENOMIC DNA]</scope>
    <source>
        <strain evidence="6">YM2019G1</strain>
    </source>
</reference>
<dbReference type="GO" id="GO:0005516">
    <property type="term" value="F:calmodulin binding"/>
    <property type="evidence" value="ECO:0007669"/>
    <property type="project" value="UniProtKB-KW"/>
</dbReference>
<dbReference type="Pfam" id="PF13178">
    <property type="entry name" value="DUF4005"/>
    <property type="match status" value="1"/>
</dbReference>
<feature type="region of interest" description="Disordered" evidence="4">
    <location>
        <begin position="18"/>
        <end position="50"/>
    </location>
</feature>
<comment type="caution">
    <text evidence="6">The sequence shown here is derived from an EMBL/GenBank/DDBJ whole genome shotgun (WGS) entry which is preliminary data.</text>
</comment>
<dbReference type="PANTHER" id="PTHR32295">
    <property type="entry name" value="IQ-DOMAIN 5-RELATED"/>
    <property type="match status" value="1"/>
</dbReference>
<dbReference type="SMART" id="SM00015">
    <property type="entry name" value="IQ"/>
    <property type="match status" value="2"/>
</dbReference>
<evidence type="ECO:0000256" key="3">
    <source>
        <dbReference type="ARBA" id="ARBA00024378"/>
    </source>
</evidence>
<evidence type="ECO:0000256" key="4">
    <source>
        <dbReference type="SAM" id="MobiDB-lite"/>
    </source>
</evidence>
<gene>
    <name evidence="6" type="ORF">F3Y22_tig00112253pilonHSYRG00118</name>
</gene>
<dbReference type="EMBL" id="VEPZ02001532">
    <property type="protein sequence ID" value="KAE8669170.1"/>
    <property type="molecule type" value="Genomic_DNA"/>
</dbReference>
<proteinExistence type="inferred from homology"/>
<feature type="region of interest" description="Disordered" evidence="4">
    <location>
        <begin position="230"/>
        <end position="252"/>
    </location>
</feature>
<protein>
    <submittedName>
        <fullName evidence="6">Poly(A) polymerase-like</fullName>
    </submittedName>
</protein>
<comment type="similarity">
    <text evidence="2">Belongs to the IQD family.</text>
</comment>
<sequence>MGKATRWLKSIIGIKNRKDCSNSGDRKGRKRCGIGHSRRDSSGRGIMFGKHERRQAAVKIQTVFRGYQARRALRALKGLVKMQALIRGYFARKHATIMPRKARGLVNHEANRFDIGARRSMLTTVGLNQDLRSDFQDDQPLHRTSSSPFLCRIPVPRVSIQEGGHFEDSDWGLSGYECRFFTAQNTPRVMSSSGSNASVAPPKSVCIDNWFRQYGNFPNYMANTQSFKAKLRSHSAPKQRPEPGPKNRLSLDEIGLGCRDGSHKLRAESLGNFDSC</sequence>
<dbReference type="InterPro" id="IPR000048">
    <property type="entry name" value="IQ_motif_EF-hand-BS"/>
</dbReference>
<keyword evidence="7" id="KW-1185">Reference proteome</keyword>
<dbReference type="PANTHER" id="PTHR32295:SF10">
    <property type="entry name" value="PROTEIN IQ-DOMAIN 25"/>
    <property type="match status" value="1"/>
</dbReference>
<feature type="domain" description="DUF4005" evidence="5">
    <location>
        <begin position="183"/>
        <end position="248"/>
    </location>
</feature>
<dbReference type="Pfam" id="PF00612">
    <property type="entry name" value="IQ"/>
    <property type="match status" value="2"/>
</dbReference>
<dbReference type="AlphaFoldDB" id="A0A6A2XHC8"/>
<evidence type="ECO:0000313" key="6">
    <source>
        <dbReference type="EMBL" id="KAE8669170.1"/>
    </source>
</evidence>
<evidence type="ECO:0000259" key="5">
    <source>
        <dbReference type="Pfam" id="PF13178"/>
    </source>
</evidence>
<accession>A0A6A2XHC8</accession>
<dbReference type="CDD" id="cd23767">
    <property type="entry name" value="IQCD"/>
    <property type="match status" value="1"/>
</dbReference>
<keyword evidence="1" id="KW-0112">Calmodulin-binding</keyword>
<dbReference type="Gene3D" id="1.20.5.190">
    <property type="match status" value="1"/>
</dbReference>
<evidence type="ECO:0000313" key="7">
    <source>
        <dbReference type="Proteomes" id="UP000436088"/>
    </source>
</evidence>
<feature type="compositionally biased region" description="Basic and acidic residues" evidence="4">
    <location>
        <begin position="239"/>
        <end position="251"/>
    </location>
</feature>
<name>A0A6A2XHC8_HIBSY</name>
<dbReference type="PROSITE" id="PS50096">
    <property type="entry name" value="IQ"/>
    <property type="match status" value="2"/>
</dbReference>
<evidence type="ECO:0000256" key="2">
    <source>
        <dbReference type="ARBA" id="ARBA00024341"/>
    </source>
</evidence>
<evidence type="ECO:0000256" key="1">
    <source>
        <dbReference type="ARBA" id="ARBA00022860"/>
    </source>
</evidence>
<dbReference type="Proteomes" id="UP000436088">
    <property type="component" value="Unassembled WGS sequence"/>
</dbReference>
<comment type="subunit">
    <text evidence="3">Binds to multiple calmodulin (CaM) in the presence of Ca(2+) and CaM-like proteins.</text>
</comment>
<organism evidence="6 7">
    <name type="scientific">Hibiscus syriacus</name>
    <name type="common">Rose of Sharon</name>
    <dbReference type="NCBI Taxonomy" id="106335"/>
    <lineage>
        <taxon>Eukaryota</taxon>
        <taxon>Viridiplantae</taxon>
        <taxon>Streptophyta</taxon>
        <taxon>Embryophyta</taxon>
        <taxon>Tracheophyta</taxon>
        <taxon>Spermatophyta</taxon>
        <taxon>Magnoliopsida</taxon>
        <taxon>eudicotyledons</taxon>
        <taxon>Gunneridae</taxon>
        <taxon>Pentapetalae</taxon>
        <taxon>rosids</taxon>
        <taxon>malvids</taxon>
        <taxon>Malvales</taxon>
        <taxon>Malvaceae</taxon>
        <taxon>Malvoideae</taxon>
        <taxon>Hibiscus</taxon>
    </lineage>
</organism>